<dbReference type="SUPFAM" id="SSF56024">
    <property type="entry name" value="Phospholipase D/nuclease"/>
    <property type="match status" value="2"/>
</dbReference>
<dbReference type="PROSITE" id="PS50035">
    <property type="entry name" value="PLD"/>
    <property type="match status" value="2"/>
</dbReference>
<evidence type="ECO:0000256" key="1">
    <source>
        <dbReference type="SAM" id="MobiDB-lite"/>
    </source>
</evidence>
<dbReference type="AlphaFoldDB" id="A0A9Q9EEA5"/>
<evidence type="ECO:0000259" key="2">
    <source>
        <dbReference type="PROSITE" id="PS50035"/>
    </source>
</evidence>
<feature type="region of interest" description="Disordered" evidence="1">
    <location>
        <begin position="313"/>
        <end position="337"/>
    </location>
</feature>
<dbReference type="InterPro" id="IPR025202">
    <property type="entry name" value="PLD-like_dom"/>
</dbReference>
<reference evidence="3" key="1">
    <citation type="submission" date="2022-06" db="EMBL/GenBank/DDBJ databases">
        <title>Complete genome sequences of two strains of the flax pathogen Septoria linicola.</title>
        <authorList>
            <person name="Lapalu N."/>
            <person name="Simon A."/>
            <person name="Demenou B."/>
            <person name="Paumier D."/>
            <person name="Guillot M.-P."/>
            <person name="Gout L."/>
            <person name="Valade R."/>
        </authorList>
    </citation>
    <scope>NUCLEOTIDE SEQUENCE</scope>
    <source>
        <strain evidence="3">SE15195</strain>
    </source>
</reference>
<gene>
    <name evidence="3" type="ORF">Slin15195_G019050</name>
</gene>
<name>A0A9Q9EEA5_9PEZI</name>
<evidence type="ECO:0000313" key="3">
    <source>
        <dbReference type="EMBL" id="USW48586.1"/>
    </source>
</evidence>
<evidence type="ECO:0000313" key="4">
    <source>
        <dbReference type="Proteomes" id="UP001056384"/>
    </source>
</evidence>
<proteinExistence type="predicted"/>
<feature type="compositionally biased region" description="Basic and acidic residues" evidence="1">
    <location>
        <begin position="1"/>
        <end position="16"/>
    </location>
</feature>
<dbReference type="Gene3D" id="3.30.870.10">
    <property type="entry name" value="Endonuclease Chain A"/>
    <property type="match status" value="2"/>
</dbReference>
<keyword evidence="4" id="KW-1185">Reference proteome</keyword>
<dbReference type="GO" id="GO:0030572">
    <property type="term" value="F:phosphatidyltransferase activity"/>
    <property type="evidence" value="ECO:0007669"/>
    <property type="project" value="UniProtKB-ARBA"/>
</dbReference>
<dbReference type="PANTHER" id="PTHR21248:SF22">
    <property type="entry name" value="PHOSPHOLIPASE D"/>
    <property type="match status" value="1"/>
</dbReference>
<feature type="region of interest" description="Disordered" evidence="1">
    <location>
        <begin position="1"/>
        <end position="34"/>
    </location>
</feature>
<dbReference type="SMART" id="SM00155">
    <property type="entry name" value="PLDc"/>
    <property type="match status" value="2"/>
</dbReference>
<organism evidence="3 4">
    <name type="scientific">Septoria linicola</name>
    <dbReference type="NCBI Taxonomy" id="215465"/>
    <lineage>
        <taxon>Eukaryota</taxon>
        <taxon>Fungi</taxon>
        <taxon>Dikarya</taxon>
        <taxon>Ascomycota</taxon>
        <taxon>Pezizomycotina</taxon>
        <taxon>Dothideomycetes</taxon>
        <taxon>Dothideomycetidae</taxon>
        <taxon>Mycosphaerellales</taxon>
        <taxon>Mycosphaerellaceae</taxon>
        <taxon>Septoria</taxon>
    </lineage>
</organism>
<dbReference type="PANTHER" id="PTHR21248">
    <property type="entry name" value="CARDIOLIPIN SYNTHASE"/>
    <property type="match status" value="1"/>
</dbReference>
<dbReference type="GO" id="GO:0032049">
    <property type="term" value="P:cardiolipin biosynthetic process"/>
    <property type="evidence" value="ECO:0007669"/>
    <property type="project" value="UniProtKB-ARBA"/>
</dbReference>
<feature type="domain" description="PLD phosphodiesterase" evidence="2">
    <location>
        <begin position="228"/>
        <end position="255"/>
    </location>
</feature>
<protein>
    <submittedName>
        <fullName evidence="3">Phospholipase D/Transphosphatidylase</fullName>
    </submittedName>
</protein>
<dbReference type="CDD" id="cd00138">
    <property type="entry name" value="PLDc_SF"/>
    <property type="match status" value="1"/>
</dbReference>
<feature type="compositionally biased region" description="Polar residues" evidence="1">
    <location>
        <begin position="17"/>
        <end position="31"/>
    </location>
</feature>
<sequence>MTGKDPRGRSKIEELCRSQSSVSTEYASNPDKTPGEIAEKLLGSHHLTNVITQTPDQRGTSLRTDLEWAQSCGKFGNTQPSELFLHAFHDILQCLEKDPIADCVSPSLIGSTGYVPMTIIAPLNDQLRHMSNLIVRAKKEVLLATNFWKKSGASTFVNDALIELSKRAGARGERVVVRIMFDRGALKQVVNNHQNVDSNGWQAAGVGLPPPEQMPNVDLAIVNFHRPPLGTFHSKFMIVDRQIATVSSNNIQDNDNLEMMAHIEGPIVDSIWETFLISWHNKVEPALPCRTTPAASQFPPTYQEPTFTALFEPDGSFRLPERPTQTDLPEHMPGSPSYDLTMSDEIERMRSVLRPLSPGEPRVDAVARHLNKPTGLSVKATASDRDNNLNFFPFIPLPNVEPVPMAMCSRKPYANINSESIFVPQNEAFLSLVRNAKRSIFIQTPDLNAKPLLPALISAVRRGIEVTYYVCLGYNDGGELLPGQGGTNEMNANYLYSQLQPDEKLLLKVHYYVAADQDHPIHNNFKQRSCHIKLMIVDESVAIQGSGNQDTQSWFHSQEVNVMIDSPVICKAWKEGIERNQNTHLYGLASQKDGCWYDPKTGKLAEGSLGTNAGHFAWAKGIIGTVKKAGGQ</sequence>
<feature type="domain" description="PLD phosphodiesterase" evidence="2">
    <location>
        <begin position="526"/>
        <end position="553"/>
    </location>
</feature>
<accession>A0A9Q9EEA5</accession>
<dbReference type="Pfam" id="PF13091">
    <property type="entry name" value="PLDc_2"/>
    <property type="match status" value="2"/>
</dbReference>
<dbReference type="Proteomes" id="UP001056384">
    <property type="component" value="Chromosome 1"/>
</dbReference>
<dbReference type="EMBL" id="CP099418">
    <property type="protein sequence ID" value="USW48586.1"/>
    <property type="molecule type" value="Genomic_DNA"/>
</dbReference>
<dbReference type="InterPro" id="IPR001736">
    <property type="entry name" value="PLipase_D/transphosphatidylase"/>
</dbReference>